<dbReference type="EMBL" id="BPRE01000019">
    <property type="protein sequence ID" value="GJE78004.1"/>
    <property type="molecule type" value="Genomic_DNA"/>
</dbReference>
<comment type="caution">
    <text evidence="2">The sequence shown here is derived from an EMBL/GenBank/DDBJ whole genome shotgun (WGS) entry which is preliminary data.</text>
</comment>
<evidence type="ECO:0000313" key="2">
    <source>
        <dbReference type="EMBL" id="GJE78004.1"/>
    </source>
</evidence>
<name>A0ABQ4V1M9_9HYPH</name>
<accession>A0ABQ4V1M9</accession>
<proteinExistence type="predicted"/>
<organism evidence="2 3">
    <name type="scientific">Methylorubrum suomiense</name>
    <dbReference type="NCBI Taxonomy" id="144191"/>
    <lineage>
        <taxon>Bacteria</taxon>
        <taxon>Pseudomonadati</taxon>
        <taxon>Pseudomonadota</taxon>
        <taxon>Alphaproteobacteria</taxon>
        <taxon>Hyphomicrobiales</taxon>
        <taxon>Methylobacteriaceae</taxon>
        <taxon>Methylorubrum</taxon>
    </lineage>
</organism>
<evidence type="ECO:0008006" key="4">
    <source>
        <dbReference type="Google" id="ProtNLM"/>
    </source>
</evidence>
<dbReference type="Proteomes" id="UP001055093">
    <property type="component" value="Unassembled WGS sequence"/>
</dbReference>
<keyword evidence="3" id="KW-1185">Reference proteome</keyword>
<gene>
    <name evidence="2" type="ORF">BGCPKDLD_4615</name>
</gene>
<protein>
    <recommendedName>
        <fullName evidence="4">(2Fe-2S) ferredoxin domain-containing protein</fullName>
    </recommendedName>
</protein>
<evidence type="ECO:0000313" key="3">
    <source>
        <dbReference type="Proteomes" id="UP001055093"/>
    </source>
</evidence>
<reference evidence="2" key="2">
    <citation type="submission" date="2021-08" db="EMBL/GenBank/DDBJ databases">
        <authorList>
            <person name="Tani A."/>
            <person name="Ola A."/>
            <person name="Ogura Y."/>
            <person name="Katsura K."/>
            <person name="Hayashi T."/>
        </authorList>
    </citation>
    <scope>NUCLEOTIDE SEQUENCE</scope>
    <source>
        <strain evidence="2">DSM 14458</strain>
    </source>
</reference>
<feature type="region of interest" description="Disordered" evidence="1">
    <location>
        <begin position="1"/>
        <end position="21"/>
    </location>
</feature>
<evidence type="ECO:0000256" key="1">
    <source>
        <dbReference type="SAM" id="MobiDB-lite"/>
    </source>
</evidence>
<reference evidence="2" key="1">
    <citation type="journal article" date="2021" name="Front. Microbiol.">
        <title>Comprehensive Comparative Genomics and Phenotyping of Methylobacterium Species.</title>
        <authorList>
            <person name="Alessa O."/>
            <person name="Ogura Y."/>
            <person name="Fujitani Y."/>
            <person name="Takami H."/>
            <person name="Hayashi T."/>
            <person name="Sahin N."/>
            <person name="Tani A."/>
        </authorList>
    </citation>
    <scope>NUCLEOTIDE SEQUENCE</scope>
    <source>
        <strain evidence="2">DSM 14458</strain>
    </source>
</reference>
<sequence>MRMTTSEEQLGRRQEPCGPARTAKASFAEVVLVCGKCAKRQGVDRKRLGRALKRVLKRAPSSHATAEIDGTLRKAETRKTKARKVKIVETGCLGPCPKRLLTVATAASLARGRVVLLEPALKELSPQALRLDAPARPVPIVHAADG</sequence>